<dbReference type="CDD" id="cd04301">
    <property type="entry name" value="NAT_SF"/>
    <property type="match status" value="1"/>
</dbReference>
<organism evidence="4 5">
    <name type="scientific">Actinoplanes campanulatus</name>
    <dbReference type="NCBI Taxonomy" id="113559"/>
    <lineage>
        <taxon>Bacteria</taxon>
        <taxon>Bacillati</taxon>
        <taxon>Actinomycetota</taxon>
        <taxon>Actinomycetes</taxon>
        <taxon>Micromonosporales</taxon>
        <taxon>Micromonosporaceae</taxon>
        <taxon>Actinoplanes</taxon>
    </lineage>
</organism>
<dbReference type="PANTHER" id="PTHR43877">
    <property type="entry name" value="AMINOALKYLPHOSPHONATE N-ACETYLTRANSFERASE-RELATED-RELATED"/>
    <property type="match status" value="1"/>
</dbReference>
<proteinExistence type="predicted"/>
<accession>A0A7W5AKM2</accession>
<dbReference type="Proteomes" id="UP000590749">
    <property type="component" value="Unassembled WGS sequence"/>
</dbReference>
<evidence type="ECO:0000313" key="4">
    <source>
        <dbReference type="EMBL" id="MBB3097822.1"/>
    </source>
</evidence>
<comment type="caution">
    <text evidence="4">The sequence shown here is derived from an EMBL/GenBank/DDBJ whole genome shotgun (WGS) entry which is preliminary data.</text>
</comment>
<dbReference type="Pfam" id="PF00583">
    <property type="entry name" value="Acetyltransf_1"/>
    <property type="match status" value="1"/>
</dbReference>
<dbReference type="GO" id="GO:0016747">
    <property type="term" value="F:acyltransferase activity, transferring groups other than amino-acyl groups"/>
    <property type="evidence" value="ECO:0007669"/>
    <property type="project" value="InterPro"/>
</dbReference>
<dbReference type="InterPro" id="IPR016181">
    <property type="entry name" value="Acyl_CoA_acyltransferase"/>
</dbReference>
<keyword evidence="5" id="KW-1185">Reference proteome</keyword>
<dbReference type="PROSITE" id="PS51186">
    <property type="entry name" value="GNAT"/>
    <property type="match status" value="1"/>
</dbReference>
<dbReference type="InterPro" id="IPR017255">
    <property type="entry name" value="AcTrfase_GNAT_prd"/>
</dbReference>
<evidence type="ECO:0000256" key="2">
    <source>
        <dbReference type="ARBA" id="ARBA00023315"/>
    </source>
</evidence>
<keyword evidence="2" id="KW-0012">Acyltransferase</keyword>
<evidence type="ECO:0000256" key="1">
    <source>
        <dbReference type="ARBA" id="ARBA00022679"/>
    </source>
</evidence>
<sequence length="158" mass="17677">MQIRPLAPVDIAAVMALVRTGEPYIRVRADSDYWLYAHLFADTCPVAVAGQQLVGAAIAFRSQRDPQDVYVQDVTTHPRWRRQGVTRLLIDDIRRQAARWGCARLYLTSEPQNRAAHATWLALGFTNMPGDYQSDGVAVTADFKGPGKHRAVYQLPLT</sequence>
<protein>
    <submittedName>
        <fullName evidence="4">GNAT superfamily N-acetyltransferase</fullName>
    </submittedName>
</protein>
<dbReference type="SUPFAM" id="SSF55729">
    <property type="entry name" value="Acyl-CoA N-acyltransferases (Nat)"/>
    <property type="match status" value="1"/>
</dbReference>
<name>A0A7W5AKM2_9ACTN</name>
<evidence type="ECO:0000313" key="5">
    <source>
        <dbReference type="Proteomes" id="UP000590749"/>
    </source>
</evidence>
<keyword evidence="1 4" id="KW-0808">Transferase</keyword>
<dbReference type="InterPro" id="IPR050832">
    <property type="entry name" value="Bact_Acetyltransf"/>
</dbReference>
<dbReference type="Gene3D" id="3.40.630.30">
    <property type="match status" value="1"/>
</dbReference>
<feature type="domain" description="N-acetyltransferase" evidence="3">
    <location>
        <begin position="1"/>
        <end position="146"/>
    </location>
</feature>
<dbReference type="RefSeq" id="WP_229795338.1">
    <property type="nucleotide sequence ID" value="NZ_BMPW01000019.1"/>
</dbReference>
<dbReference type="EMBL" id="JACHXF010000012">
    <property type="protein sequence ID" value="MBB3097822.1"/>
    <property type="molecule type" value="Genomic_DNA"/>
</dbReference>
<gene>
    <name evidence="4" type="ORF">FHR83_005506</name>
</gene>
<dbReference type="AlphaFoldDB" id="A0A7W5AKM2"/>
<dbReference type="InterPro" id="IPR000182">
    <property type="entry name" value="GNAT_dom"/>
</dbReference>
<dbReference type="PIRSF" id="PIRSF037663">
    <property type="entry name" value="Acetyltransf_GNAT_prd"/>
    <property type="match status" value="1"/>
</dbReference>
<reference evidence="4 5" key="1">
    <citation type="submission" date="2020-08" db="EMBL/GenBank/DDBJ databases">
        <title>Genomic Encyclopedia of Type Strains, Phase III (KMG-III): the genomes of soil and plant-associated and newly described type strains.</title>
        <authorList>
            <person name="Whitman W."/>
        </authorList>
    </citation>
    <scope>NUCLEOTIDE SEQUENCE [LARGE SCALE GENOMIC DNA]</scope>
    <source>
        <strain evidence="4 5">CECT 3287</strain>
    </source>
</reference>
<evidence type="ECO:0000259" key="3">
    <source>
        <dbReference type="PROSITE" id="PS51186"/>
    </source>
</evidence>